<keyword evidence="1" id="KW-0812">Transmembrane</keyword>
<accession>A0A382R443</accession>
<dbReference type="EMBL" id="UINC01118997">
    <property type="protein sequence ID" value="SVC92504.1"/>
    <property type="molecule type" value="Genomic_DNA"/>
</dbReference>
<evidence type="ECO:0000313" key="2">
    <source>
        <dbReference type="EMBL" id="SVC92504.1"/>
    </source>
</evidence>
<name>A0A382R443_9ZZZZ</name>
<dbReference type="AlphaFoldDB" id="A0A382R443"/>
<sequence length="107" mass="10871">MGSLLSNRNVVAAAVVLSLAAHFGVSFPYMGLVMVLLGAVGGYNAGPNDQTRLFLTALVLNYMGDAFDAVPALGPIVTGMNSGLATVTAAAAVMIVMVNIKNRVMGG</sequence>
<protein>
    <submittedName>
        <fullName evidence="2">Uncharacterized protein</fullName>
    </submittedName>
</protein>
<evidence type="ECO:0000256" key="1">
    <source>
        <dbReference type="SAM" id="Phobius"/>
    </source>
</evidence>
<proteinExistence type="predicted"/>
<reference evidence="2" key="1">
    <citation type="submission" date="2018-05" db="EMBL/GenBank/DDBJ databases">
        <authorList>
            <person name="Lanie J.A."/>
            <person name="Ng W.-L."/>
            <person name="Kazmierczak K.M."/>
            <person name="Andrzejewski T.M."/>
            <person name="Davidsen T.M."/>
            <person name="Wayne K.J."/>
            <person name="Tettelin H."/>
            <person name="Glass J.I."/>
            <person name="Rusch D."/>
            <person name="Podicherti R."/>
            <person name="Tsui H.-C.T."/>
            <person name="Winkler M.E."/>
        </authorList>
    </citation>
    <scope>NUCLEOTIDE SEQUENCE</scope>
</reference>
<keyword evidence="1" id="KW-1133">Transmembrane helix</keyword>
<feature type="transmembrane region" description="Helical" evidence="1">
    <location>
        <begin position="12"/>
        <end position="41"/>
    </location>
</feature>
<keyword evidence="1" id="KW-0472">Membrane</keyword>
<feature type="transmembrane region" description="Helical" evidence="1">
    <location>
        <begin position="80"/>
        <end position="100"/>
    </location>
</feature>
<organism evidence="2">
    <name type="scientific">marine metagenome</name>
    <dbReference type="NCBI Taxonomy" id="408172"/>
    <lineage>
        <taxon>unclassified sequences</taxon>
        <taxon>metagenomes</taxon>
        <taxon>ecological metagenomes</taxon>
    </lineage>
</organism>
<gene>
    <name evidence="2" type="ORF">METZ01_LOCUS345358</name>
</gene>